<dbReference type="AlphaFoldDB" id="A0A9N8ZI59"/>
<accession>A0A9N8ZI59</accession>
<reference evidence="1" key="1">
    <citation type="submission" date="2021-06" db="EMBL/GenBank/DDBJ databases">
        <authorList>
            <person name="Kallberg Y."/>
            <person name="Tangrot J."/>
            <person name="Rosling A."/>
        </authorList>
    </citation>
    <scope>NUCLEOTIDE SEQUENCE</scope>
    <source>
        <strain evidence="1">MA453B</strain>
    </source>
</reference>
<evidence type="ECO:0000313" key="1">
    <source>
        <dbReference type="EMBL" id="CAG8496636.1"/>
    </source>
</evidence>
<dbReference type="Proteomes" id="UP000789405">
    <property type="component" value="Unassembled WGS sequence"/>
</dbReference>
<comment type="caution">
    <text evidence="1">The sequence shown here is derived from an EMBL/GenBank/DDBJ whole genome shotgun (WGS) entry which is preliminary data.</text>
</comment>
<evidence type="ECO:0000313" key="2">
    <source>
        <dbReference type="Proteomes" id="UP000789405"/>
    </source>
</evidence>
<organism evidence="1 2">
    <name type="scientific">Dentiscutata erythropus</name>
    <dbReference type="NCBI Taxonomy" id="1348616"/>
    <lineage>
        <taxon>Eukaryota</taxon>
        <taxon>Fungi</taxon>
        <taxon>Fungi incertae sedis</taxon>
        <taxon>Mucoromycota</taxon>
        <taxon>Glomeromycotina</taxon>
        <taxon>Glomeromycetes</taxon>
        <taxon>Diversisporales</taxon>
        <taxon>Gigasporaceae</taxon>
        <taxon>Dentiscutata</taxon>
    </lineage>
</organism>
<dbReference type="OrthoDB" id="2428192at2759"/>
<dbReference type="EMBL" id="CAJVPY010000879">
    <property type="protein sequence ID" value="CAG8496636.1"/>
    <property type="molecule type" value="Genomic_DNA"/>
</dbReference>
<protein>
    <submittedName>
        <fullName evidence="1">19537_t:CDS:1</fullName>
    </submittedName>
</protein>
<gene>
    <name evidence="1" type="ORF">DERYTH_LOCUS2685</name>
</gene>
<proteinExistence type="predicted"/>
<keyword evidence="2" id="KW-1185">Reference proteome</keyword>
<sequence>MKVQRNGYYPLISTYEGELVNIFRFEDSLIYKASNDQLIQDSIIENKDNQLIQDSVIENEDSYILGSDD</sequence>
<name>A0A9N8ZI59_9GLOM</name>